<gene>
    <name evidence="1" type="ORF">RND71_040620</name>
</gene>
<dbReference type="InterPro" id="IPR008507">
    <property type="entry name" value="DUF789"/>
</dbReference>
<evidence type="ECO:0000313" key="1">
    <source>
        <dbReference type="EMBL" id="KAK4339158.1"/>
    </source>
</evidence>
<comment type="caution">
    <text evidence="1">The sequence shown here is derived from an EMBL/GenBank/DDBJ whole genome shotgun (WGS) entry which is preliminary data.</text>
</comment>
<reference evidence="1" key="1">
    <citation type="submission" date="2023-12" db="EMBL/GenBank/DDBJ databases">
        <title>Genome assembly of Anisodus tanguticus.</title>
        <authorList>
            <person name="Wang Y.-J."/>
        </authorList>
    </citation>
    <scope>NUCLEOTIDE SEQUENCE</scope>
    <source>
        <strain evidence="1">KB-2021</strain>
        <tissue evidence="1">Leaf</tissue>
    </source>
</reference>
<dbReference type="EMBL" id="JAVYJV010000023">
    <property type="protein sequence ID" value="KAK4339158.1"/>
    <property type="molecule type" value="Genomic_DNA"/>
</dbReference>
<evidence type="ECO:0000313" key="2">
    <source>
        <dbReference type="Proteomes" id="UP001291623"/>
    </source>
</evidence>
<proteinExistence type="predicted"/>
<dbReference type="Proteomes" id="UP001291623">
    <property type="component" value="Unassembled WGS sequence"/>
</dbReference>
<keyword evidence="2" id="KW-1185">Reference proteome</keyword>
<name>A0AAE1UP37_9SOLA</name>
<sequence>MSDQARYSYIDNSIWKDTTAEYFTLGDLWDCYEEWGAYGVGAPITLKNDVSVVQYYAPYLSAIQIYTIKSPTALRYMNLARIILELRHRRASICLRQVGWLLLEAVDAAMQREEAIGRKVLLTRLRLKAEVEAAMQRVETEAEAARQREKQDELLFLHI</sequence>
<protein>
    <submittedName>
        <fullName evidence="1">Uncharacterized protein</fullName>
    </submittedName>
</protein>
<organism evidence="1 2">
    <name type="scientific">Anisodus tanguticus</name>
    <dbReference type="NCBI Taxonomy" id="243964"/>
    <lineage>
        <taxon>Eukaryota</taxon>
        <taxon>Viridiplantae</taxon>
        <taxon>Streptophyta</taxon>
        <taxon>Embryophyta</taxon>
        <taxon>Tracheophyta</taxon>
        <taxon>Spermatophyta</taxon>
        <taxon>Magnoliopsida</taxon>
        <taxon>eudicotyledons</taxon>
        <taxon>Gunneridae</taxon>
        <taxon>Pentapetalae</taxon>
        <taxon>asterids</taxon>
        <taxon>lamiids</taxon>
        <taxon>Solanales</taxon>
        <taxon>Solanaceae</taxon>
        <taxon>Solanoideae</taxon>
        <taxon>Hyoscyameae</taxon>
        <taxon>Anisodus</taxon>
    </lineage>
</organism>
<dbReference type="AlphaFoldDB" id="A0AAE1UP37"/>
<accession>A0AAE1UP37</accession>
<dbReference type="PANTHER" id="PTHR31343">
    <property type="entry name" value="T15D22.8"/>
    <property type="match status" value="1"/>
</dbReference>
<dbReference type="Pfam" id="PF05623">
    <property type="entry name" value="DUF789"/>
    <property type="match status" value="1"/>
</dbReference>
<dbReference type="PANTHER" id="PTHR31343:SF29">
    <property type="entry name" value="DUF789 DOMAIN-CONTAINING PROTEIN"/>
    <property type="match status" value="1"/>
</dbReference>